<dbReference type="EMBL" id="JBHUOQ010000004">
    <property type="protein sequence ID" value="MFD2831185.1"/>
    <property type="molecule type" value="Genomic_DNA"/>
</dbReference>
<evidence type="ECO:0000256" key="3">
    <source>
        <dbReference type="ARBA" id="ARBA00023277"/>
    </source>
</evidence>
<keyword evidence="3" id="KW-0119">Carbohydrate metabolism</keyword>
<comment type="similarity">
    <text evidence="1 4">Belongs to the glycosyl hydrolase 3 family.</text>
</comment>
<dbReference type="InterPro" id="IPR017853">
    <property type="entry name" value="GH"/>
</dbReference>
<dbReference type="Pfam" id="PF14310">
    <property type="entry name" value="Fn3-like"/>
    <property type="match status" value="1"/>
</dbReference>
<dbReference type="PANTHER" id="PTHR42715">
    <property type="entry name" value="BETA-GLUCOSIDASE"/>
    <property type="match status" value="1"/>
</dbReference>
<protein>
    <submittedName>
        <fullName evidence="6">Beta-glucosidase</fullName>
    </submittedName>
</protein>
<dbReference type="SMART" id="SM01217">
    <property type="entry name" value="Fn3_like"/>
    <property type="match status" value="1"/>
</dbReference>
<dbReference type="Gene3D" id="2.60.40.10">
    <property type="entry name" value="Immunoglobulins"/>
    <property type="match status" value="1"/>
</dbReference>
<dbReference type="InterPro" id="IPR026891">
    <property type="entry name" value="Fn3-like"/>
</dbReference>
<dbReference type="Pfam" id="PF01915">
    <property type="entry name" value="Glyco_hydro_3_C"/>
    <property type="match status" value="1"/>
</dbReference>
<dbReference type="SUPFAM" id="SSF51445">
    <property type="entry name" value="(Trans)glycosidases"/>
    <property type="match status" value="1"/>
</dbReference>
<dbReference type="PANTHER" id="PTHR42715:SF10">
    <property type="entry name" value="BETA-GLUCOSIDASE"/>
    <property type="match status" value="1"/>
</dbReference>
<gene>
    <name evidence="6" type="ORF">ACFSX4_11985</name>
</gene>
<dbReference type="InterPro" id="IPR013783">
    <property type="entry name" value="Ig-like_fold"/>
</dbReference>
<dbReference type="Gene3D" id="3.40.50.1700">
    <property type="entry name" value="Glycoside hydrolase family 3 C-terminal domain"/>
    <property type="match status" value="2"/>
</dbReference>
<dbReference type="Pfam" id="PF00933">
    <property type="entry name" value="Glyco_hydro_3"/>
    <property type="match status" value="1"/>
</dbReference>
<proteinExistence type="inferred from homology"/>
<evidence type="ECO:0000256" key="2">
    <source>
        <dbReference type="ARBA" id="ARBA00022801"/>
    </source>
</evidence>
<keyword evidence="4" id="KW-0326">Glycosidase</keyword>
<evidence type="ECO:0000313" key="7">
    <source>
        <dbReference type="Proteomes" id="UP001597519"/>
    </source>
</evidence>
<dbReference type="InterPro" id="IPR002772">
    <property type="entry name" value="Glyco_hydro_3_C"/>
</dbReference>
<accession>A0ABW5WWJ0</accession>
<evidence type="ECO:0000259" key="5">
    <source>
        <dbReference type="SMART" id="SM01217"/>
    </source>
</evidence>
<dbReference type="SUPFAM" id="SSF52279">
    <property type="entry name" value="Beta-D-glucan exohydrolase, C-terminal domain"/>
    <property type="match status" value="1"/>
</dbReference>
<dbReference type="InterPro" id="IPR036962">
    <property type="entry name" value="Glyco_hydro_3_N_sf"/>
</dbReference>
<dbReference type="InterPro" id="IPR001764">
    <property type="entry name" value="Glyco_hydro_3_N"/>
</dbReference>
<evidence type="ECO:0000256" key="4">
    <source>
        <dbReference type="RuleBase" id="RU361161"/>
    </source>
</evidence>
<feature type="domain" description="Fibronectin type III-like" evidence="5">
    <location>
        <begin position="577"/>
        <end position="647"/>
    </location>
</feature>
<dbReference type="RefSeq" id="WP_377775166.1">
    <property type="nucleotide sequence ID" value="NZ_JBHUOQ010000004.1"/>
</dbReference>
<dbReference type="InterPro" id="IPR050288">
    <property type="entry name" value="Cellulose_deg_GH3"/>
</dbReference>
<evidence type="ECO:0000256" key="1">
    <source>
        <dbReference type="ARBA" id="ARBA00005336"/>
    </source>
</evidence>
<comment type="caution">
    <text evidence="6">The sequence shown here is derived from an EMBL/GenBank/DDBJ whole genome shotgun (WGS) entry which is preliminary data.</text>
</comment>
<keyword evidence="2 4" id="KW-0378">Hydrolase</keyword>
<dbReference type="PROSITE" id="PS00775">
    <property type="entry name" value="GLYCOSYL_HYDROL_F3"/>
    <property type="match status" value="1"/>
</dbReference>
<dbReference type="InterPro" id="IPR019800">
    <property type="entry name" value="Glyco_hydro_3_AS"/>
</dbReference>
<sequence>MEDNNTIIEKLSLEDKIKIVTGKEFWYTHPLEKFGLKSILLTDGPSGIRKQNEGADALGLTDSVETIGFPSLALIASSFDKTLANQYGRLLGDIANSEGVNVLLGPGINIKRSPLGGRNFEYMSEDPLVAGALASEYVKGVQSKGVGTSVKHFAANNRENQRFTSSSNVEDRALREIYLSAFEKVVKSAQPATVMSSYNLLNGTAVSENKWLLTDVLRNEWGFKGTVVSDWSAVKNRVPSLKAGLNLEMPGKDEYTTAEIKKAIADGDLEEGVLDQSVDRVLSLIKNYQNEQDTGSYDKDEYHEFAREIAGKSMILLKNENETLPIKPEESIGVIGALAQNPRHQGGGSSKVNPYKVTTPLHALRQGMNCNYAEGYKIDEINTDESLFSEAVKTAENNAHVVLFLGYPENYETEGLDKENLNLPENQRALLEAVAEVNRNVTVVLQNGGIVLAPWADKVSAIVETYLPGEAGGEALADILTGRVNPSGRLAETVPKRIEDVPSYLSFNQSKQEENYYEGIYVGYRYYDTKKIPVQYPFGHGLSYTTFEYNHLNIEQKEDVFEISCDVKNTGSYDGDEVVQLYVGNKTSDIDMPSKELRAFERVSLKQGETQTVTVKIPFDSLRWYNSRTQKWQIDDGEYEMYVGRSIEDIRLTQEFKLERNLGTELEWIHQDTYVSEIVENQDMFEEALQKHGIDQLIKATNDDEGLAALFENMPIRSLIMVGLKTENLNRFIEDANEIIKNQK</sequence>
<reference evidence="7" key="1">
    <citation type="journal article" date="2019" name="Int. J. Syst. Evol. Microbiol.">
        <title>The Global Catalogue of Microorganisms (GCM) 10K type strain sequencing project: providing services to taxonomists for standard genome sequencing and annotation.</title>
        <authorList>
            <consortium name="The Broad Institute Genomics Platform"/>
            <consortium name="The Broad Institute Genome Sequencing Center for Infectious Disease"/>
            <person name="Wu L."/>
            <person name="Ma J."/>
        </authorList>
    </citation>
    <scope>NUCLEOTIDE SEQUENCE [LARGE SCALE GENOMIC DNA]</scope>
    <source>
        <strain evidence="7">KCTC 33575</strain>
    </source>
</reference>
<dbReference type="Gene3D" id="3.20.20.300">
    <property type="entry name" value="Glycoside hydrolase, family 3, N-terminal domain"/>
    <property type="match status" value="2"/>
</dbReference>
<evidence type="ECO:0000313" key="6">
    <source>
        <dbReference type="EMBL" id="MFD2831185.1"/>
    </source>
</evidence>
<dbReference type="Proteomes" id="UP001597519">
    <property type="component" value="Unassembled WGS sequence"/>
</dbReference>
<name>A0ABW5WWJ0_9STAP</name>
<organism evidence="6 7">
    <name type="scientific">Corticicoccus populi</name>
    <dbReference type="NCBI Taxonomy" id="1812821"/>
    <lineage>
        <taxon>Bacteria</taxon>
        <taxon>Bacillati</taxon>
        <taxon>Bacillota</taxon>
        <taxon>Bacilli</taxon>
        <taxon>Bacillales</taxon>
        <taxon>Staphylococcaceae</taxon>
        <taxon>Corticicoccus</taxon>
    </lineage>
</organism>
<keyword evidence="7" id="KW-1185">Reference proteome</keyword>
<dbReference type="PRINTS" id="PR00133">
    <property type="entry name" value="GLHYDRLASE3"/>
</dbReference>
<dbReference type="InterPro" id="IPR036881">
    <property type="entry name" value="Glyco_hydro_3_C_sf"/>
</dbReference>